<dbReference type="AlphaFoldDB" id="A0A7K1Y022"/>
<dbReference type="SUPFAM" id="SSF53822">
    <property type="entry name" value="Periplasmic binding protein-like I"/>
    <property type="match status" value="1"/>
</dbReference>
<dbReference type="Pfam" id="PF00532">
    <property type="entry name" value="Peripla_BP_1"/>
    <property type="match status" value="1"/>
</dbReference>
<reference evidence="5 6" key="1">
    <citation type="submission" date="2019-11" db="EMBL/GenBank/DDBJ databases">
        <title>Pedobacter sp. HMF7056 Genome sequencing and assembly.</title>
        <authorList>
            <person name="Kang H."/>
            <person name="Kim H."/>
            <person name="Joh K."/>
        </authorList>
    </citation>
    <scope>NUCLEOTIDE SEQUENCE [LARGE SCALE GENOMIC DNA]</scope>
    <source>
        <strain evidence="5 6">HMF7056</strain>
    </source>
</reference>
<evidence type="ECO:0000256" key="3">
    <source>
        <dbReference type="ARBA" id="ARBA00023163"/>
    </source>
</evidence>
<dbReference type="GO" id="GO:0003700">
    <property type="term" value="F:DNA-binding transcription factor activity"/>
    <property type="evidence" value="ECO:0007669"/>
    <property type="project" value="TreeGrafter"/>
</dbReference>
<accession>A0A7K1Y022</accession>
<evidence type="ECO:0000313" key="6">
    <source>
        <dbReference type="Proteomes" id="UP000451233"/>
    </source>
</evidence>
<evidence type="ECO:0000313" key="5">
    <source>
        <dbReference type="EMBL" id="MXV16398.1"/>
    </source>
</evidence>
<dbReference type="InterPro" id="IPR000843">
    <property type="entry name" value="HTH_LacI"/>
</dbReference>
<keyword evidence="3" id="KW-0804">Transcription</keyword>
<dbReference type="Gene3D" id="3.40.50.2300">
    <property type="match status" value="2"/>
</dbReference>
<name>A0A7K1Y022_9SPHI</name>
<dbReference type="PROSITE" id="PS50932">
    <property type="entry name" value="HTH_LACI_2"/>
    <property type="match status" value="1"/>
</dbReference>
<dbReference type="PANTHER" id="PTHR30146:SF109">
    <property type="entry name" value="HTH-TYPE TRANSCRIPTIONAL REGULATOR GALS"/>
    <property type="match status" value="1"/>
</dbReference>
<keyword evidence="1" id="KW-0805">Transcription regulation</keyword>
<organism evidence="5 6">
    <name type="scientific">Hufsiella ginkgonis</name>
    <dbReference type="NCBI Taxonomy" id="2695274"/>
    <lineage>
        <taxon>Bacteria</taxon>
        <taxon>Pseudomonadati</taxon>
        <taxon>Bacteroidota</taxon>
        <taxon>Sphingobacteriia</taxon>
        <taxon>Sphingobacteriales</taxon>
        <taxon>Sphingobacteriaceae</taxon>
        <taxon>Hufsiella</taxon>
    </lineage>
</organism>
<gene>
    <name evidence="5" type="ORF">GS398_13875</name>
</gene>
<sequence>MSAVTLKMLAKHLSLSVATVSKALADSHEIRQSTKTLVIEGARELGYVGNPYASSLRKRASKTIAVVLPEVADSFFSEAINGIESVALQEGYHVLIYLTHEHLAREQAIMEEFKSGRVDGVLVSVSEETGSGEHIRRVLDSGTPVVFFDRVCDGPGTACVITDDFESSYRAVVHLAASGCRQPTFLATPTNLSISMNRLKGFEKALADLGLPRHKDEVLIFGKNEAENMDLLRAALSQPRPPDGMLVCVEKHVTYVYQLCAELRICIPDALKVIAFTNLKTAQFMSPPLTTVSQPAFEIGKTAAAALFRALKRASKTIDEEVIVIKSALVKRESTGSSPVSPG</sequence>
<dbReference type="InterPro" id="IPR028082">
    <property type="entry name" value="Peripla_BP_I"/>
</dbReference>
<dbReference type="InterPro" id="IPR010982">
    <property type="entry name" value="Lambda_DNA-bd_dom_sf"/>
</dbReference>
<dbReference type="GO" id="GO:0000976">
    <property type="term" value="F:transcription cis-regulatory region binding"/>
    <property type="evidence" value="ECO:0007669"/>
    <property type="project" value="TreeGrafter"/>
</dbReference>
<dbReference type="Gene3D" id="1.10.260.40">
    <property type="entry name" value="lambda repressor-like DNA-binding domains"/>
    <property type="match status" value="1"/>
</dbReference>
<proteinExistence type="predicted"/>
<dbReference type="EMBL" id="WVHS01000003">
    <property type="protein sequence ID" value="MXV16398.1"/>
    <property type="molecule type" value="Genomic_DNA"/>
</dbReference>
<dbReference type="CDD" id="cd01392">
    <property type="entry name" value="HTH_LacI"/>
    <property type="match status" value="1"/>
</dbReference>
<dbReference type="SMART" id="SM00354">
    <property type="entry name" value="HTH_LACI"/>
    <property type="match status" value="1"/>
</dbReference>
<evidence type="ECO:0000256" key="2">
    <source>
        <dbReference type="ARBA" id="ARBA00023125"/>
    </source>
</evidence>
<keyword evidence="6" id="KW-1185">Reference proteome</keyword>
<keyword evidence="2" id="KW-0238">DNA-binding</keyword>
<protein>
    <submittedName>
        <fullName evidence="5">Substrate-binding domain-containing protein</fullName>
    </submittedName>
</protein>
<comment type="caution">
    <text evidence="5">The sequence shown here is derived from an EMBL/GenBank/DDBJ whole genome shotgun (WGS) entry which is preliminary data.</text>
</comment>
<dbReference type="PANTHER" id="PTHR30146">
    <property type="entry name" value="LACI-RELATED TRANSCRIPTIONAL REPRESSOR"/>
    <property type="match status" value="1"/>
</dbReference>
<feature type="domain" description="HTH lacI-type" evidence="4">
    <location>
        <begin position="4"/>
        <end position="58"/>
    </location>
</feature>
<dbReference type="Proteomes" id="UP000451233">
    <property type="component" value="Unassembled WGS sequence"/>
</dbReference>
<evidence type="ECO:0000259" key="4">
    <source>
        <dbReference type="PROSITE" id="PS50932"/>
    </source>
</evidence>
<evidence type="ECO:0000256" key="1">
    <source>
        <dbReference type="ARBA" id="ARBA00023015"/>
    </source>
</evidence>
<dbReference type="InterPro" id="IPR001761">
    <property type="entry name" value="Peripla_BP/Lac1_sug-bd_dom"/>
</dbReference>
<dbReference type="SUPFAM" id="SSF47413">
    <property type="entry name" value="lambda repressor-like DNA-binding domains"/>
    <property type="match status" value="1"/>
</dbReference>
<dbReference type="CDD" id="cd06267">
    <property type="entry name" value="PBP1_LacI_sugar_binding-like"/>
    <property type="match status" value="1"/>
</dbReference>